<feature type="domain" description="CHY-type" evidence="6">
    <location>
        <begin position="28"/>
        <end position="99"/>
    </location>
</feature>
<feature type="domain" description="CTCHY-type" evidence="7">
    <location>
        <begin position="101"/>
        <end position="165"/>
    </location>
</feature>
<feature type="domain" description="RING-type" evidence="5">
    <location>
        <begin position="166"/>
        <end position="211"/>
    </location>
</feature>
<evidence type="ECO:0000259" key="6">
    <source>
        <dbReference type="PROSITE" id="PS51266"/>
    </source>
</evidence>
<reference evidence="9" key="1">
    <citation type="journal article" date="2009" name="Science">
        <title>The B73 maize genome: complexity, diversity, and dynamics.</title>
        <authorList>
            <person name="Schnable P.S."/>
            <person name="Ware D."/>
            <person name="Fulton R.S."/>
            <person name="Stein J.C."/>
            <person name="Wei F."/>
            <person name="Pasternak S."/>
            <person name="Liang C."/>
            <person name="Zhang J."/>
            <person name="Fulton L."/>
            <person name="Graves T.A."/>
            <person name="Minx P."/>
            <person name="Reily A.D."/>
            <person name="Courtney L."/>
            <person name="Kruchowski S.S."/>
            <person name="Tomlinson C."/>
            <person name="Strong C."/>
            <person name="Delehaunty K."/>
            <person name="Fronick C."/>
            <person name="Courtney B."/>
            <person name="Rock S.M."/>
            <person name="Belter E."/>
            <person name="Du F."/>
            <person name="Kim K."/>
            <person name="Abbott R.M."/>
            <person name="Cotton M."/>
            <person name="Levy A."/>
            <person name="Marchetto P."/>
            <person name="Ochoa K."/>
            <person name="Jackson S.M."/>
            <person name="Gillam B."/>
            <person name="Chen W."/>
            <person name="Yan L."/>
            <person name="Higginbotham J."/>
            <person name="Cardenas M."/>
            <person name="Waligorski J."/>
            <person name="Applebaum E."/>
            <person name="Phelps L."/>
            <person name="Falcone J."/>
            <person name="Kanchi K."/>
            <person name="Thane T."/>
            <person name="Scimone A."/>
            <person name="Thane N."/>
            <person name="Henke J."/>
            <person name="Wang T."/>
            <person name="Ruppert J."/>
            <person name="Shah N."/>
            <person name="Rotter K."/>
            <person name="Hodges J."/>
            <person name="Ingenthron E."/>
            <person name="Cordes M."/>
            <person name="Kohlberg S."/>
            <person name="Sgro J."/>
            <person name="Delgado B."/>
            <person name="Mead K."/>
            <person name="Chinwalla A."/>
            <person name="Leonard S."/>
            <person name="Crouse K."/>
            <person name="Collura K."/>
            <person name="Kudrna D."/>
            <person name="Currie J."/>
            <person name="He R."/>
            <person name="Angelova A."/>
            <person name="Rajasekar S."/>
            <person name="Mueller T."/>
            <person name="Lomeli R."/>
            <person name="Scara G."/>
            <person name="Ko A."/>
            <person name="Delaney K."/>
            <person name="Wissotski M."/>
            <person name="Lopez G."/>
            <person name="Campos D."/>
            <person name="Braidotti M."/>
            <person name="Ashley E."/>
            <person name="Golser W."/>
            <person name="Kim H."/>
            <person name="Lee S."/>
            <person name="Lin J."/>
            <person name="Dujmic Z."/>
            <person name="Kim W."/>
            <person name="Talag J."/>
            <person name="Zuccolo A."/>
            <person name="Fan C."/>
            <person name="Sebastian A."/>
            <person name="Kramer M."/>
            <person name="Spiegel L."/>
            <person name="Nascimento L."/>
            <person name="Zutavern T."/>
            <person name="Miller B."/>
            <person name="Ambroise C."/>
            <person name="Muller S."/>
            <person name="Spooner W."/>
            <person name="Narechania A."/>
            <person name="Ren L."/>
            <person name="Wei S."/>
            <person name="Kumari S."/>
            <person name="Faga B."/>
            <person name="Levy M.J."/>
            <person name="McMahan L."/>
            <person name="Van Buren P."/>
            <person name="Vaughn M.W."/>
            <person name="Ying K."/>
            <person name="Yeh C.-T."/>
            <person name="Emrich S.J."/>
            <person name="Jia Y."/>
            <person name="Kalyanaraman A."/>
            <person name="Hsia A.-P."/>
            <person name="Barbazuk W.B."/>
            <person name="Baucom R.S."/>
            <person name="Brutnell T.P."/>
            <person name="Carpita N.C."/>
            <person name="Chaparro C."/>
            <person name="Chia J.-M."/>
            <person name="Deragon J.-M."/>
            <person name="Estill J.C."/>
            <person name="Fu Y."/>
            <person name="Jeddeloh J.A."/>
            <person name="Han Y."/>
            <person name="Lee H."/>
            <person name="Li P."/>
            <person name="Lisch D.R."/>
            <person name="Liu S."/>
            <person name="Liu Z."/>
            <person name="Nagel D.H."/>
            <person name="McCann M.C."/>
            <person name="SanMiguel P."/>
            <person name="Myers A.M."/>
            <person name="Nettleton D."/>
            <person name="Nguyen J."/>
            <person name="Penning B.W."/>
            <person name="Ponnala L."/>
            <person name="Schneider K.L."/>
            <person name="Schwartz D.C."/>
            <person name="Sharma A."/>
            <person name="Soderlund C."/>
            <person name="Springer N.M."/>
            <person name="Sun Q."/>
            <person name="Wang H."/>
            <person name="Waterman M."/>
            <person name="Westerman R."/>
            <person name="Wolfgruber T.K."/>
            <person name="Yang L."/>
            <person name="Yu Y."/>
            <person name="Zhang L."/>
            <person name="Zhou S."/>
            <person name="Zhu Q."/>
            <person name="Bennetzen J.L."/>
            <person name="Dawe R.K."/>
            <person name="Jiang J."/>
            <person name="Jiang N."/>
            <person name="Presting G.G."/>
            <person name="Wessler S.R."/>
            <person name="Aluru S."/>
            <person name="Martienssen R.A."/>
            <person name="Clifton S.W."/>
            <person name="McCombie W.R."/>
            <person name="Wing R.A."/>
            <person name="Wilson R.K."/>
        </authorList>
    </citation>
    <scope>NUCLEOTIDE SEQUENCE [LARGE SCALE GENOMIC DNA]</scope>
    <source>
        <strain evidence="9">cv. B73</strain>
    </source>
</reference>
<evidence type="ECO:0000256" key="2">
    <source>
        <dbReference type="ARBA" id="ARBA00022771"/>
    </source>
</evidence>
<dbReference type="Gramene" id="Zm00001eb410510_T006">
    <property type="protein sequence ID" value="Zm00001eb410510_P006"/>
    <property type="gene ID" value="Zm00001eb410510"/>
</dbReference>
<dbReference type="InterPro" id="IPR037274">
    <property type="entry name" value="Znf_CHY_sf"/>
</dbReference>
<dbReference type="InterPro" id="IPR017921">
    <property type="entry name" value="Znf_CTCHY"/>
</dbReference>
<evidence type="ECO:0000313" key="8">
    <source>
        <dbReference type="EnsemblPlants" id="Zm00001eb410510_P006"/>
    </source>
</evidence>
<dbReference type="Gene3D" id="3.30.40.10">
    <property type="entry name" value="Zinc/RING finger domain, C3HC4 (zinc finger)"/>
    <property type="match status" value="1"/>
</dbReference>
<dbReference type="PROSITE" id="PS50089">
    <property type="entry name" value="ZF_RING_2"/>
    <property type="match status" value="1"/>
</dbReference>
<dbReference type="AlphaFoldDB" id="A0A804RDX5"/>
<dbReference type="PROSITE" id="PS51266">
    <property type="entry name" value="ZF_CHY"/>
    <property type="match status" value="1"/>
</dbReference>
<dbReference type="SUPFAM" id="SSF57850">
    <property type="entry name" value="RING/U-box"/>
    <property type="match status" value="1"/>
</dbReference>
<gene>
    <name evidence="8" type="primary">LOC100282790</name>
</gene>
<dbReference type="PANTHER" id="PTHR21319:SF20">
    <property type="entry name" value="E3 UBIQUITIN-PROTEIN LIGASE MIEL1"/>
    <property type="match status" value="1"/>
</dbReference>
<dbReference type="PROSITE" id="PS51270">
    <property type="entry name" value="ZF_CTCHY"/>
    <property type="match status" value="1"/>
</dbReference>
<dbReference type="SUPFAM" id="SSF161245">
    <property type="entry name" value="Zinc hairpin stack"/>
    <property type="match status" value="1"/>
</dbReference>
<evidence type="ECO:0000256" key="4">
    <source>
        <dbReference type="PROSITE-ProRule" id="PRU00601"/>
    </source>
</evidence>
<dbReference type="Proteomes" id="UP000007305">
    <property type="component" value="Chromosome 10"/>
</dbReference>
<accession>A0A804RDX5</accession>
<evidence type="ECO:0000259" key="5">
    <source>
        <dbReference type="PROSITE" id="PS50089"/>
    </source>
</evidence>
<reference evidence="8" key="2">
    <citation type="submission" date="2019-07" db="EMBL/GenBank/DDBJ databases">
        <authorList>
            <person name="Seetharam A."/>
            <person name="Woodhouse M."/>
            <person name="Cannon E."/>
        </authorList>
    </citation>
    <scope>NUCLEOTIDE SEQUENCE [LARGE SCALE GENOMIC DNA]</scope>
    <source>
        <strain evidence="8">cv. B73</strain>
    </source>
</reference>
<dbReference type="GO" id="GO:0008270">
    <property type="term" value="F:zinc ion binding"/>
    <property type="evidence" value="ECO:0007669"/>
    <property type="project" value="UniProtKB-KW"/>
</dbReference>
<organism evidence="8 9">
    <name type="scientific">Zea mays</name>
    <name type="common">Maize</name>
    <dbReference type="NCBI Taxonomy" id="4577"/>
    <lineage>
        <taxon>Eukaryota</taxon>
        <taxon>Viridiplantae</taxon>
        <taxon>Streptophyta</taxon>
        <taxon>Embryophyta</taxon>
        <taxon>Tracheophyta</taxon>
        <taxon>Spermatophyta</taxon>
        <taxon>Magnoliopsida</taxon>
        <taxon>Liliopsida</taxon>
        <taxon>Poales</taxon>
        <taxon>Poaceae</taxon>
        <taxon>PACMAD clade</taxon>
        <taxon>Panicoideae</taxon>
        <taxon>Andropogonodae</taxon>
        <taxon>Andropogoneae</taxon>
        <taxon>Tripsacinae</taxon>
        <taxon>Zea</taxon>
    </lineage>
</organism>
<sequence>MGGAQFPGDNDVAEVDAARDGEVDRRDVGKMKHGCEHYRRRCKIVAPCCNQVFPCRHCHNEATASGDRHTICRQDVEKVVCLLCETKQPVSQVCISCGVNMGEYFCDICKFYDDDTDKGQYHCIDCGICRVGGKENFFHCVKCGSCYSVILRDNHQCVENSMRQNCPICYEYLFDSLQGTRVLNCGHTMHLTCFEEMVAHNKSKPRSCLLCIATRYSFRYLGALQRLQQGLRGELSRDWPQVQPLQIVQHPNNIAPCRFIRKQLTFNRLIRQQHIEKKPLTEPI</sequence>
<dbReference type="EnsemblPlants" id="Zm00001eb410510_T006">
    <property type="protein sequence ID" value="Zm00001eb410510_P006"/>
    <property type="gene ID" value="Zm00001eb410510"/>
</dbReference>
<keyword evidence="3" id="KW-0862">Zinc</keyword>
<keyword evidence="1" id="KW-0479">Metal-binding</keyword>
<dbReference type="InterPro" id="IPR013083">
    <property type="entry name" value="Znf_RING/FYVE/PHD"/>
</dbReference>
<protein>
    <recommendedName>
        <fullName evidence="11">E3 ubiquitin-protein ligase MIEL1</fullName>
    </recommendedName>
</protein>
<dbReference type="InterPro" id="IPR008913">
    <property type="entry name" value="Znf_CHY"/>
</dbReference>
<dbReference type="Pfam" id="PF13639">
    <property type="entry name" value="zf-RING_2"/>
    <property type="match status" value="1"/>
</dbReference>
<dbReference type="InterPro" id="IPR001841">
    <property type="entry name" value="Znf_RING"/>
</dbReference>
<dbReference type="InterPro" id="IPR037275">
    <property type="entry name" value="Znf_CTCHY_sf"/>
</dbReference>
<evidence type="ECO:0000259" key="7">
    <source>
        <dbReference type="PROSITE" id="PS51270"/>
    </source>
</evidence>
<evidence type="ECO:0000313" key="9">
    <source>
        <dbReference type="Proteomes" id="UP000007305"/>
    </source>
</evidence>
<dbReference type="OrthoDB" id="411372at2759"/>
<keyword evidence="2 4" id="KW-0863">Zinc-finger</keyword>
<reference evidence="8" key="3">
    <citation type="submission" date="2021-05" db="UniProtKB">
        <authorList>
            <consortium name="EnsemblPlants"/>
        </authorList>
    </citation>
    <scope>IDENTIFICATION</scope>
    <source>
        <strain evidence="8">cv. B73</strain>
    </source>
</reference>
<evidence type="ECO:0008006" key="11">
    <source>
        <dbReference type="Google" id="ProtNLM"/>
    </source>
</evidence>
<dbReference type="Pfam" id="PF05495">
    <property type="entry name" value="zf-CHY"/>
    <property type="match status" value="1"/>
</dbReference>
<evidence type="ECO:0007829" key="10">
    <source>
        <dbReference type="PeptideAtlas" id="A0A804RDX5"/>
    </source>
</evidence>
<dbReference type="SUPFAM" id="SSF161219">
    <property type="entry name" value="CHY zinc finger-like"/>
    <property type="match status" value="1"/>
</dbReference>
<name>A0A804RDX5_MAIZE</name>
<dbReference type="PANTHER" id="PTHR21319">
    <property type="entry name" value="RING FINGER AND CHY ZINC FINGER DOMAIN-CONTAINING PROTEIN 1"/>
    <property type="match status" value="1"/>
</dbReference>
<evidence type="ECO:0000256" key="1">
    <source>
        <dbReference type="ARBA" id="ARBA00022723"/>
    </source>
</evidence>
<proteinExistence type="evidence at protein level"/>
<dbReference type="SMART" id="SM00184">
    <property type="entry name" value="RING"/>
    <property type="match status" value="1"/>
</dbReference>
<keyword evidence="10" id="KW-1267">Proteomics identification</keyword>
<keyword evidence="9" id="KW-1185">Reference proteome</keyword>
<evidence type="ECO:0000256" key="3">
    <source>
        <dbReference type="ARBA" id="ARBA00022833"/>
    </source>
</evidence>